<keyword evidence="1" id="KW-0645">Protease</keyword>
<dbReference type="AlphaFoldDB" id="A0A955I6N7"/>
<organism evidence="5 6">
    <name type="scientific">Candidatus Dojkabacteria bacterium</name>
    <dbReference type="NCBI Taxonomy" id="2099670"/>
    <lineage>
        <taxon>Bacteria</taxon>
        <taxon>Candidatus Dojkabacteria</taxon>
    </lineage>
</organism>
<dbReference type="InterPro" id="IPR002933">
    <property type="entry name" value="Peptidase_M20"/>
</dbReference>
<dbReference type="Gene3D" id="3.30.70.360">
    <property type="match status" value="1"/>
</dbReference>
<evidence type="ECO:0000256" key="3">
    <source>
        <dbReference type="ARBA" id="ARBA00022801"/>
    </source>
</evidence>
<dbReference type="Pfam" id="PF07687">
    <property type="entry name" value="M20_dimer"/>
    <property type="match status" value="1"/>
</dbReference>
<proteinExistence type="predicted"/>
<dbReference type="InterPro" id="IPR011650">
    <property type="entry name" value="Peptidase_M20_dimer"/>
</dbReference>
<comment type="caution">
    <text evidence="5">The sequence shown here is derived from an EMBL/GenBank/DDBJ whole genome shotgun (WGS) entry which is preliminary data.</text>
</comment>
<accession>A0A955I6N7</accession>
<reference evidence="5" key="2">
    <citation type="journal article" date="2021" name="Microbiome">
        <title>Successional dynamics and alternative stable states in a saline activated sludge microbial community over 9 years.</title>
        <authorList>
            <person name="Wang Y."/>
            <person name="Ye J."/>
            <person name="Ju F."/>
            <person name="Liu L."/>
            <person name="Boyd J.A."/>
            <person name="Deng Y."/>
            <person name="Parks D.H."/>
            <person name="Jiang X."/>
            <person name="Yin X."/>
            <person name="Woodcroft B.J."/>
            <person name="Tyson G.W."/>
            <person name="Hugenholtz P."/>
            <person name="Polz M.F."/>
            <person name="Zhang T."/>
        </authorList>
    </citation>
    <scope>NUCLEOTIDE SEQUENCE</scope>
    <source>
        <strain evidence="5">HKST-UBA15</strain>
    </source>
</reference>
<dbReference type="EMBL" id="JAGQLL010000025">
    <property type="protein sequence ID" value="MCA9380065.1"/>
    <property type="molecule type" value="Genomic_DNA"/>
</dbReference>
<dbReference type="PROSITE" id="PS00759">
    <property type="entry name" value="ARGE_DAPE_CPG2_2"/>
    <property type="match status" value="1"/>
</dbReference>
<evidence type="ECO:0000313" key="5">
    <source>
        <dbReference type="EMBL" id="MCA9380065.1"/>
    </source>
</evidence>
<feature type="domain" description="Peptidase M20 dimerisation" evidence="4">
    <location>
        <begin position="191"/>
        <end position="342"/>
    </location>
</feature>
<dbReference type="GO" id="GO:0046872">
    <property type="term" value="F:metal ion binding"/>
    <property type="evidence" value="ECO:0007669"/>
    <property type="project" value="UniProtKB-KW"/>
</dbReference>
<protein>
    <submittedName>
        <fullName evidence="5">M20/M25/M40 family metallo-hydrolase</fullName>
    </submittedName>
</protein>
<evidence type="ECO:0000313" key="6">
    <source>
        <dbReference type="Proteomes" id="UP000745577"/>
    </source>
</evidence>
<keyword evidence="2" id="KW-0479">Metal-binding</keyword>
<reference evidence="5" key="1">
    <citation type="submission" date="2020-04" db="EMBL/GenBank/DDBJ databases">
        <authorList>
            <person name="Zhang T."/>
        </authorList>
    </citation>
    <scope>NUCLEOTIDE SEQUENCE</scope>
    <source>
        <strain evidence="5">HKST-UBA15</strain>
    </source>
</reference>
<dbReference type="InterPro" id="IPR001261">
    <property type="entry name" value="ArgE/DapE_CS"/>
</dbReference>
<dbReference type="GO" id="GO:0008233">
    <property type="term" value="F:peptidase activity"/>
    <property type="evidence" value="ECO:0007669"/>
    <property type="project" value="UniProtKB-KW"/>
</dbReference>
<dbReference type="PANTHER" id="PTHR43270">
    <property type="entry name" value="BETA-ALA-HIS DIPEPTIDASE"/>
    <property type="match status" value="1"/>
</dbReference>
<dbReference type="SUPFAM" id="SSF53187">
    <property type="entry name" value="Zn-dependent exopeptidases"/>
    <property type="match status" value="1"/>
</dbReference>
<keyword evidence="3" id="KW-0378">Hydrolase</keyword>
<dbReference type="Proteomes" id="UP000745577">
    <property type="component" value="Unassembled WGS sequence"/>
</dbReference>
<sequence length="444" mass="50523">MISDLLKVYNSLISEYISFRSISTLDSTLEINKTINWLEKLFLSQGFETEIIEGYDNPVIISERIINNKFPTILIYGHYDVQPASEEEWGNDPFVVRKEKGRLFARGIVDNKGQMLVHLVSVIKLLEESRLKYNIKFLIEGNEETGSPNIGKLLEKHKSKLKSDLILISDSALLKNHPTIEMSLRGVFNTTLTIKTSSKDLHSGLFGGAVPNSAQIASEFISKIRDEKGFIRINGFYEKVINPEEKYLKLTRDIPFEMDEFSELTGTKKVLLEEGHNFYSQAGLRPTCEVTGIESGYTGIGYRNSIPSQTIVKFNFRLVPNQEPAEILEKFKKFTRQGLPAYVDFEFSKPEKTEGTVKPIMLDPNNVHTKKATKLLEKIYHKKVLYDFNGATLPIVVDFTNILKTDMLMVALANEDCNMHAVDENFDLQSLEKALEFSYNFLSS</sequence>
<dbReference type="InterPro" id="IPR051458">
    <property type="entry name" value="Cyt/Met_Dipeptidase"/>
</dbReference>
<dbReference type="GO" id="GO:0006508">
    <property type="term" value="P:proteolysis"/>
    <property type="evidence" value="ECO:0007669"/>
    <property type="project" value="UniProtKB-KW"/>
</dbReference>
<name>A0A955I6N7_9BACT</name>
<dbReference type="Gene3D" id="3.40.630.10">
    <property type="entry name" value="Zn peptidases"/>
    <property type="match status" value="1"/>
</dbReference>
<dbReference type="Pfam" id="PF01546">
    <property type="entry name" value="Peptidase_M20"/>
    <property type="match status" value="1"/>
</dbReference>
<dbReference type="PANTHER" id="PTHR43270:SF8">
    <property type="entry name" value="DI- AND TRIPEPTIDASE DUG2-RELATED"/>
    <property type="match status" value="1"/>
</dbReference>
<gene>
    <name evidence="5" type="ORF">KC675_02695</name>
</gene>
<evidence type="ECO:0000256" key="2">
    <source>
        <dbReference type="ARBA" id="ARBA00022723"/>
    </source>
</evidence>
<evidence type="ECO:0000256" key="1">
    <source>
        <dbReference type="ARBA" id="ARBA00022670"/>
    </source>
</evidence>
<evidence type="ECO:0000259" key="4">
    <source>
        <dbReference type="Pfam" id="PF07687"/>
    </source>
</evidence>